<evidence type="ECO:0000313" key="2">
    <source>
        <dbReference type="Proteomes" id="UP000283630"/>
    </source>
</evidence>
<gene>
    <name evidence="1" type="ORF">DWX53_12605</name>
</gene>
<proteinExistence type="predicted"/>
<comment type="caution">
    <text evidence="1">The sequence shown here is derived from an EMBL/GenBank/DDBJ whole genome shotgun (WGS) entry which is preliminary data.</text>
</comment>
<dbReference type="AlphaFoldDB" id="A0A412MBB0"/>
<accession>A0A412MBB0</accession>
<name>A0A412MBB0_9FIRM</name>
<reference evidence="1 2" key="1">
    <citation type="submission" date="2018-08" db="EMBL/GenBank/DDBJ databases">
        <title>A genome reference for cultivated species of the human gut microbiota.</title>
        <authorList>
            <person name="Zou Y."/>
            <person name="Xue W."/>
            <person name="Luo G."/>
        </authorList>
    </citation>
    <scope>NUCLEOTIDE SEQUENCE [LARGE SCALE GENOMIC DNA]</scope>
    <source>
        <strain evidence="1 2">AF19-4AC</strain>
    </source>
</reference>
<dbReference type="EMBL" id="QRWH01000014">
    <property type="protein sequence ID" value="RGT07442.1"/>
    <property type="molecule type" value="Genomic_DNA"/>
</dbReference>
<sequence>MEGAGKMRYKVKGYDLLETVVVMGFMKHVYAKKCGYDLKEGIILVFEDDIQALKFLKIMEEKVEAEILHNLKELKRIENYRMIIHKYRKSDKTDDLYRFLDFSEMLTVLVVSGIVPDELDEYAYIFKMPSCSSDDWQIMERKYKELKELATQKGLIIQEGLEILEKSSLFQKYCQPGDYEELRKIFVATAEILGMLKRGKLTERMVYDLKELHCEKLMAKLPEIEDFHGSTDVRGAIRGLVFSYINNSPNMQARDIAEGLTKESNVIYYDETSYYFPEDLLKEICKPIAETTSFLHMKREMAYVGMLETNQIEKGGFTVKKAIWDSGNEHMIRLRFLKIVKNELRSEEGLAIEDYIEMQREER</sequence>
<dbReference type="Proteomes" id="UP000283630">
    <property type="component" value="Unassembled WGS sequence"/>
</dbReference>
<evidence type="ECO:0000313" key="1">
    <source>
        <dbReference type="EMBL" id="RGT07442.1"/>
    </source>
</evidence>
<organism evidence="1 2">
    <name type="scientific">Dorea formicigenerans</name>
    <dbReference type="NCBI Taxonomy" id="39486"/>
    <lineage>
        <taxon>Bacteria</taxon>
        <taxon>Bacillati</taxon>
        <taxon>Bacillota</taxon>
        <taxon>Clostridia</taxon>
        <taxon>Lachnospirales</taxon>
        <taxon>Lachnospiraceae</taxon>
        <taxon>Dorea</taxon>
    </lineage>
</organism>
<protein>
    <submittedName>
        <fullName evidence="1">Uncharacterized protein</fullName>
    </submittedName>
</protein>